<feature type="region of interest" description="Disordered" evidence="1">
    <location>
        <begin position="46"/>
        <end position="66"/>
    </location>
</feature>
<protein>
    <submittedName>
        <fullName evidence="2">Uncharacterized protein</fullName>
    </submittedName>
</protein>
<keyword evidence="3" id="KW-1185">Reference proteome</keyword>
<feature type="compositionally biased region" description="Basic residues" evidence="1">
    <location>
        <begin position="167"/>
        <end position="181"/>
    </location>
</feature>
<evidence type="ECO:0000256" key="1">
    <source>
        <dbReference type="SAM" id="MobiDB-lite"/>
    </source>
</evidence>
<gene>
    <name evidence="2" type="ORF">BJ322DRAFT_1114373</name>
</gene>
<name>A0A9P6H2L6_9AGAM</name>
<dbReference type="Proteomes" id="UP000736335">
    <property type="component" value="Unassembled WGS sequence"/>
</dbReference>
<feature type="region of interest" description="Disordered" evidence="1">
    <location>
        <begin position="166"/>
        <end position="213"/>
    </location>
</feature>
<dbReference type="AlphaFoldDB" id="A0A9P6H2L6"/>
<proteinExistence type="predicted"/>
<dbReference type="OrthoDB" id="10441475at2759"/>
<dbReference type="EMBL" id="WIUZ02000024">
    <property type="protein sequence ID" value="KAF9778123.1"/>
    <property type="molecule type" value="Genomic_DNA"/>
</dbReference>
<sequence length="213" mass="23292">MSPRSPSSTSFESSPLKCPGAPDLRALACPVFPPFEPYMDDSVEIPSMFEGTSAETSLDLPSPTPESTFRVLQVLTTSLKRPDPRRGRSPRSSRQYEWIHLVKQGGATPEALLHPDFPSDDGLHLFLDDLIPGSTSSLVSHDSAASEDAIDDLPPPCLLNAFSSLSKHTHRASSPRSRSHSRNPTERGGEPLTEPETPKDDDVFFRHDSQTTS</sequence>
<evidence type="ECO:0000313" key="2">
    <source>
        <dbReference type="EMBL" id="KAF9778123.1"/>
    </source>
</evidence>
<feature type="compositionally biased region" description="Low complexity" evidence="1">
    <location>
        <begin position="1"/>
        <end position="15"/>
    </location>
</feature>
<feature type="region of interest" description="Disordered" evidence="1">
    <location>
        <begin position="1"/>
        <end position="20"/>
    </location>
</feature>
<accession>A0A9P6H2L6</accession>
<evidence type="ECO:0000313" key="3">
    <source>
        <dbReference type="Proteomes" id="UP000736335"/>
    </source>
</evidence>
<reference evidence="2" key="1">
    <citation type="journal article" date="2020" name="Nat. Commun.">
        <title>Large-scale genome sequencing of mycorrhizal fungi provides insights into the early evolution of symbiotic traits.</title>
        <authorList>
            <person name="Miyauchi S."/>
            <person name="Kiss E."/>
            <person name="Kuo A."/>
            <person name="Drula E."/>
            <person name="Kohler A."/>
            <person name="Sanchez-Garcia M."/>
            <person name="Morin E."/>
            <person name="Andreopoulos B."/>
            <person name="Barry K.W."/>
            <person name="Bonito G."/>
            <person name="Buee M."/>
            <person name="Carver A."/>
            <person name="Chen C."/>
            <person name="Cichocki N."/>
            <person name="Clum A."/>
            <person name="Culley D."/>
            <person name="Crous P.W."/>
            <person name="Fauchery L."/>
            <person name="Girlanda M."/>
            <person name="Hayes R.D."/>
            <person name="Keri Z."/>
            <person name="LaButti K."/>
            <person name="Lipzen A."/>
            <person name="Lombard V."/>
            <person name="Magnuson J."/>
            <person name="Maillard F."/>
            <person name="Murat C."/>
            <person name="Nolan M."/>
            <person name="Ohm R.A."/>
            <person name="Pangilinan J."/>
            <person name="Pereira M.F."/>
            <person name="Perotto S."/>
            <person name="Peter M."/>
            <person name="Pfister S."/>
            <person name="Riley R."/>
            <person name="Sitrit Y."/>
            <person name="Stielow J.B."/>
            <person name="Szollosi G."/>
            <person name="Zifcakova L."/>
            <person name="Stursova M."/>
            <person name="Spatafora J.W."/>
            <person name="Tedersoo L."/>
            <person name="Vaario L.M."/>
            <person name="Yamada A."/>
            <person name="Yan M."/>
            <person name="Wang P."/>
            <person name="Xu J."/>
            <person name="Bruns T."/>
            <person name="Baldrian P."/>
            <person name="Vilgalys R."/>
            <person name="Dunand C."/>
            <person name="Henrissat B."/>
            <person name="Grigoriev I.V."/>
            <person name="Hibbett D."/>
            <person name="Nagy L.G."/>
            <person name="Martin F.M."/>
        </authorList>
    </citation>
    <scope>NUCLEOTIDE SEQUENCE</scope>
    <source>
        <strain evidence="2">UH-Tt-Lm1</strain>
    </source>
</reference>
<comment type="caution">
    <text evidence="2">The sequence shown here is derived from an EMBL/GenBank/DDBJ whole genome shotgun (WGS) entry which is preliminary data.</text>
</comment>
<organism evidence="2 3">
    <name type="scientific">Thelephora terrestris</name>
    <dbReference type="NCBI Taxonomy" id="56493"/>
    <lineage>
        <taxon>Eukaryota</taxon>
        <taxon>Fungi</taxon>
        <taxon>Dikarya</taxon>
        <taxon>Basidiomycota</taxon>
        <taxon>Agaricomycotina</taxon>
        <taxon>Agaricomycetes</taxon>
        <taxon>Thelephorales</taxon>
        <taxon>Thelephoraceae</taxon>
        <taxon>Thelephora</taxon>
    </lineage>
</organism>
<feature type="compositionally biased region" description="Basic and acidic residues" evidence="1">
    <location>
        <begin position="196"/>
        <end position="213"/>
    </location>
</feature>
<reference evidence="2" key="2">
    <citation type="submission" date="2020-11" db="EMBL/GenBank/DDBJ databases">
        <authorList>
            <consortium name="DOE Joint Genome Institute"/>
            <person name="Kuo A."/>
            <person name="Miyauchi S."/>
            <person name="Kiss E."/>
            <person name="Drula E."/>
            <person name="Kohler A."/>
            <person name="Sanchez-Garcia M."/>
            <person name="Andreopoulos B."/>
            <person name="Barry K.W."/>
            <person name="Bonito G."/>
            <person name="Buee M."/>
            <person name="Carver A."/>
            <person name="Chen C."/>
            <person name="Cichocki N."/>
            <person name="Clum A."/>
            <person name="Culley D."/>
            <person name="Crous P.W."/>
            <person name="Fauchery L."/>
            <person name="Girlanda M."/>
            <person name="Hayes R."/>
            <person name="Keri Z."/>
            <person name="Labutti K."/>
            <person name="Lipzen A."/>
            <person name="Lombard V."/>
            <person name="Magnuson J."/>
            <person name="Maillard F."/>
            <person name="Morin E."/>
            <person name="Murat C."/>
            <person name="Nolan M."/>
            <person name="Ohm R."/>
            <person name="Pangilinan J."/>
            <person name="Pereira M."/>
            <person name="Perotto S."/>
            <person name="Peter M."/>
            <person name="Riley R."/>
            <person name="Sitrit Y."/>
            <person name="Stielow B."/>
            <person name="Szollosi G."/>
            <person name="Zifcakova L."/>
            <person name="Stursova M."/>
            <person name="Spatafora J.W."/>
            <person name="Tedersoo L."/>
            <person name="Vaario L.-M."/>
            <person name="Yamada A."/>
            <person name="Yan M."/>
            <person name="Wang P."/>
            <person name="Xu J."/>
            <person name="Bruns T."/>
            <person name="Baldrian P."/>
            <person name="Vilgalys R."/>
            <person name="Henrissat B."/>
            <person name="Grigoriev I.V."/>
            <person name="Hibbett D."/>
            <person name="Nagy L.G."/>
            <person name="Martin F.M."/>
        </authorList>
    </citation>
    <scope>NUCLEOTIDE SEQUENCE</scope>
    <source>
        <strain evidence="2">UH-Tt-Lm1</strain>
    </source>
</reference>